<sequence length="43" mass="4630">MLHEVDLPEGPQDEATESLGLFYVAVDGGRSRLARRSSGEARG</sequence>
<gene>
    <name evidence="1" type="ORF">ABWK59_34665</name>
</gene>
<accession>A0AAU8K6A7</accession>
<reference evidence="1" key="1">
    <citation type="submission" date="2024-06" db="EMBL/GenBank/DDBJ databases">
        <title>The genome sequences of Kitasatospora sp. strain HUAS MG31.</title>
        <authorList>
            <person name="Mo P."/>
        </authorList>
    </citation>
    <scope>NUCLEOTIDE SEQUENCE</scope>
    <source>
        <strain evidence="1">HUAS MG31</strain>
    </source>
</reference>
<name>A0AAU8K6A7_9ACTN</name>
<evidence type="ECO:0000313" key="1">
    <source>
        <dbReference type="EMBL" id="XCM83707.1"/>
    </source>
</evidence>
<dbReference type="EMBL" id="CP159872">
    <property type="protein sequence ID" value="XCM83707.1"/>
    <property type="molecule type" value="Genomic_DNA"/>
</dbReference>
<proteinExistence type="predicted"/>
<protein>
    <submittedName>
        <fullName evidence="1">Uncharacterized protein</fullName>
    </submittedName>
</protein>
<dbReference type="RefSeq" id="WP_354644644.1">
    <property type="nucleotide sequence ID" value="NZ_CP159872.1"/>
</dbReference>
<organism evidence="1">
    <name type="scientific">Kitasatospora camelliae</name>
    <dbReference type="NCBI Taxonomy" id="3156397"/>
    <lineage>
        <taxon>Bacteria</taxon>
        <taxon>Bacillati</taxon>
        <taxon>Actinomycetota</taxon>
        <taxon>Actinomycetes</taxon>
        <taxon>Kitasatosporales</taxon>
        <taxon>Streptomycetaceae</taxon>
        <taxon>Kitasatospora</taxon>
    </lineage>
</organism>
<dbReference type="AlphaFoldDB" id="A0AAU8K6A7"/>
<dbReference type="KEGG" id="kcm:ABWK59_34665"/>